<evidence type="ECO:0000313" key="2">
    <source>
        <dbReference type="Proteomes" id="UP000078542"/>
    </source>
</evidence>
<evidence type="ECO:0000313" key="1">
    <source>
        <dbReference type="EMBL" id="KYN00073.1"/>
    </source>
</evidence>
<keyword evidence="2" id="KW-1185">Reference proteome</keyword>
<feature type="non-terminal residue" evidence="1">
    <location>
        <position position="1"/>
    </location>
</feature>
<organism evidence="1 2">
    <name type="scientific">Cyphomyrmex costatus</name>
    <dbReference type="NCBI Taxonomy" id="456900"/>
    <lineage>
        <taxon>Eukaryota</taxon>
        <taxon>Metazoa</taxon>
        <taxon>Ecdysozoa</taxon>
        <taxon>Arthropoda</taxon>
        <taxon>Hexapoda</taxon>
        <taxon>Insecta</taxon>
        <taxon>Pterygota</taxon>
        <taxon>Neoptera</taxon>
        <taxon>Endopterygota</taxon>
        <taxon>Hymenoptera</taxon>
        <taxon>Apocrita</taxon>
        <taxon>Aculeata</taxon>
        <taxon>Formicoidea</taxon>
        <taxon>Formicidae</taxon>
        <taxon>Myrmicinae</taxon>
        <taxon>Cyphomyrmex</taxon>
    </lineage>
</organism>
<dbReference type="Proteomes" id="UP000078542">
    <property type="component" value="Unassembled WGS sequence"/>
</dbReference>
<gene>
    <name evidence="1" type="ORF">ALC62_09135</name>
</gene>
<reference evidence="1 2" key="1">
    <citation type="submission" date="2016-03" db="EMBL/GenBank/DDBJ databases">
        <title>Cyphomyrmex costatus WGS genome.</title>
        <authorList>
            <person name="Nygaard S."/>
            <person name="Hu H."/>
            <person name="Boomsma J."/>
            <person name="Zhang G."/>
        </authorList>
    </citation>
    <scope>NUCLEOTIDE SEQUENCE [LARGE SCALE GENOMIC DNA]</scope>
    <source>
        <strain evidence="1">MS0001</strain>
        <tissue evidence="1">Whole body</tissue>
    </source>
</reference>
<dbReference type="AlphaFoldDB" id="A0A195CH89"/>
<protein>
    <submittedName>
        <fullName evidence="1">Uncharacterized protein</fullName>
    </submittedName>
</protein>
<dbReference type="EMBL" id="KQ977754">
    <property type="protein sequence ID" value="KYN00073.1"/>
    <property type="molecule type" value="Genomic_DNA"/>
</dbReference>
<accession>A0A195CH89</accession>
<name>A0A195CH89_9HYME</name>
<sequence length="285" mass="32063">SSFYRSGVLSTEDEVATGMSVYIHERSIVLFASLQRINAYYICMCHSVSVCVYMWHVNICDTWSKRAFSAIFGRITRCKEEARVKHFVDFTASNDKIQRLLSSRVLSVTPLNGMLTRVIGYPVLIARQEYRHETWLSAVCETSIAARSRLRVAGSGGTARRGGNFLSVQVATRAPISFLSRRYRSLIARAMDGEPLLAANAPWRKPVPSRTDRFDPSTRSMHKHPFFRHSFLPLSAIVPFYRTSDDSRTPRAGSLTKNGSKKVAVDSELCSKRLLANRKSDGLDC</sequence>
<proteinExistence type="predicted"/>